<name>A0A6A4X0C5_AMPAM</name>
<dbReference type="InterPro" id="IPR013087">
    <property type="entry name" value="Znf_C2H2_type"/>
</dbReference>
<comment type="caution">
    <text evidence="8">The sequence shown here is derived from an EMBL/GenBank/DDBJ whole genome shotgun (WGS) entry which is preliminary data.</text>
</comment>
<dbReference type="GO" id="GO:0008270">
    <property type="term" value="F:zinc ion binding"/>
    <property type="evidence" value="ECO:0007669"/>
    <property type="project" value="UniProtKB-KW"/>
</dbReference>
<dbReference type="GO" id="GO:0000977">
    <property type="term" value="F:RNA polymerase II transcription regulatory region sequence-specific DNA binding"/>
    <property type="evidence" value="ECO:0007669"/>
    <property type="project" value="TreeGrafter"/>
</dbReference>
<evidence type="ECO:0000256" key="6">
    <source>
        <dbReference type="SAM" id="MobiDB-lite"/>
    </source>
</evidence>
<evidence type="ECO:0000256" key="4">
    <source>
        <dbReference type="ARBA" id="ARBA00022833"/>
    </source>
</evidence>
<gene>
    <name evidence="8" type="ORF">FJT64_019424</name>
</gene>
<dbReference type="PROSITE" id="PS50157">
    <property type="entry name" value="ZINC_FINGER_C2H2_2"/>
    <property type="match status" value="4"/>
</dbReference>
<evidence type="ECO:0000256" key="1">
    <source>
        <dbReference type="ARBA" id="ARBA00022723"/>
    </source>
</evidence>
<evidence type="ECO:0000313" key="9">
    <source>
        <dbReference type="Proteomes" id="UP000440578"/>
    </source>
</evidence>
<protein>
    <submittedName>
        <fullName evidence="8">Zinc finger protein 425</fullName>
    </submittedName>
</protein>
<reference evidence="8 9" key="1">
    <citation type="submission" date="2019-07" db="EMBL/GenBank/DDBJ databases">
        <title>Draft genome assembly of a fouling barnacle, Amphibalanus amphitrite (Darwin, 1854): The first reference genome for Thecostraca.</title>
        <authorList>
            <person name="Kim W."/>
        </authorList>
    </citation>
    <scope>NUCLEOTIDE SEQUENCE [LARGE SCALE GENOMIC DNA]</scope>
    <source>
        <strain evidence="8">SNU_AA5</strain>
        <tissue evidence="8">Soma without cirri and trophi</tissue>
    </source>
</reference>
<dbReference type="SMART" id="SM00355">
    <property type="entry name" value="ZnF_C2H2"/>
    <property type="match status" value="4"/>
</dbReference>
<feature type="domain" description="C2H2-type" evidence="7">
    <location>
        <begin position="19"/>
        <end position="46"/>
    </location>
</feature>
<dbReference type="GO" id="GO:0000981">
    <property type="term" value="F:DNA-binding transcription factor activity, RNA polymerase II-specific"/>
    <property type="evidence" value="ECO:0007669"/>
    <property type="project" value="TreeGrafter"/>
</dbReference>
<dbReference type="Gene3D" id="3.30.160.60">
    <property type="entry name" value="Classic Zinc Finger"/>
    <property type="match status" value="3"/>
</dbReference>
<keyword evidence="9" id="KW-1185">Reference proteome</keyword>
<dbReference type="EMBL" id="VIIS01000399">
    <property type="protein sequence ID" value="KAF0309470.1"/>
    <property type="molecule type" value="Genomic_DNA"/>
</dbReference>
<dbReference type="Pfam" id="PF00096">
    <property type="entry name" value="zf-C2H2"/>
    <property type="match status" value="3"/>
</dbReference>
<dbReference type="SUPFAM" id="SSF57667">
    <property type="entry name" value="beta-beta-alpha zinc fingers"/>
    <property type="match status" value="2"/>
</dbReference>
<sequence length="297" mass="33155">MCASSMCFLGRRETGQGPFQCSQCGRCYRHQTGLANHTELHRGQTRCPYCARVYATKSSLKYHIEHVHSRDANLAAPEQGAAQEVVVRSAPGDREAIDRETQRGGGEFGAGGSRWPAGLYWYEPAAAQPPGQGAYRPGLAAQPPWPQQPAVAAPQQQPPPRLSRSTLTRRRRRALLQAEAAGLDAAETAALLQRTLCEERSYHCKQCNGKFDFRHSRYNGRIYCPEHAGGLTREQWRRDGGFRATCPLCDQTFFAKSSFRHHRAVHRGETTCPICHKVLSQKVGLKRHMALVHPKDD</sequence>
<keyword evidence="3 5" id="KW-0863">Zinc-finger</keyword>
<feature type="domain" description="C2H2-type" evidence="7">
    <location>
        <begin position="270"/>
        <end position="297"/>
    </location>
</feature>
<keyword evidence="2" id="KW-0677">Repeat</keyword>
<dbReference type="Proteomes" id="UP000440578">
    <property type="component" value="Unassembled WGS sequence"/>
</dbReference>
<evidence type="ECO:0000256" key="2">
    <source>
        <dbReference type="ARBA" id="ARBA00022737"/>
    </source>
</evidence>
<keyword evidence="4" id="KW-0862">Zinc</keyword>
<organism evidence="8 9">
    <name type="scientific">Amphibalanus amphitrite</name>
    <name type="common">Striped barnacle</name>
    <name type="synonym">Balanus amphitrite</name>
    <dbReference type="NCBI Taxonomy" id="1232801"/>
    <lineage>
        <taxon>Eukaryota</taxon>
        <taxon>Metazoa</taxon>
        <taxon>Ecdysozoa</taxon>
        <taxon>Arthropoda</taxon>
        <taxon>Crustacea</taxon>
        <taxon>Multicrustacea</taxon>
        <taxon>Cirripedia</taxon>
        <taxon>Thoracica</taxon>
        <taxon>Thoracicalcarea</taxon>
        <taxon>Balanomorpha</taxon>
        <taxon>Balanoidea</taxon>
        <taxon>Balanidae</taxon>
        <taxon>Amphibalaninae</taxon>
        <taxon>Amphibalanus</taxon>
    </lineage>
</organism>
<dbReference type="GO" id="GO:0005634">
    <property type="term" value="C:nucleus"/>
    <property type="evidence" value="ECO:0007669"/>
    <property type="project" value="TreeGrafter"/>
</dbReference>
<dbReference type="InterPro" id="IPR036236">
    <property type="entry name" value="Znf_C2H2_sf"/>
</dbReference>
<evidence type="ECO:0000256" key="3">
    <source>
        <dbReference type="ARBA" id="ARBA00022771"/>
    </source>
</evidence>
<dbReference type="PANTHER" id="PTHR24409">
    <property type="entry name" value="ZINC FINGER PROTEIN 142"/>
    <property type="match status" value="1"/>
</dbReference>
<evidence type="ECO:0000256" key="5">
    <source>
        <dbReference type="PROSITE-ProRule" id="PRU00042"/>
    </source>
</evidence>
<feature type="domain" description="C2H2-type" evidence="7">
    <location>
        <begin position="244"/>
        <end position="271"/>
    </location>
</feature>
<evidence type="ECO:0000259" key="7">
    <source>
        <dbReference type="PROSITE" id="PS50157"/>
    </source>
</evidence>
<accession>A0A6A4X0C5</accession>
<keyword evidence="1" id="KW-0479">Metal-binding</keyword>
<evidence type="ECO:0000313" key="8">
    <source>
        <dbReference type="EMBL" id="KAF0309470.1"/>
    </source>
</evidence>
<dbReference type="OrthoDB" id="19132at2759"/>
<feature type="region of interest" description="Disordered" evidence="6">
    <location>
        <begin position="131"/>
        <end position="168"/>
    </location>
</feature>
<dbReference type="PANTHER" id="PTHR24409:SF295">
    <property type="entry name" value="AZ2-RELATED"/>
    <property type="match status" value="1"/>
</dbReference>
<feature type="domain" description="C2H2-type" evidence="7">
    <location>
        <begin position="45"/>
        <end position="73"/>
    </location>
</feature>
<proteinExistence type="predicted"/>
<dbReference type="PROSITE" id="PS00028">
    <property type="entry name" value="ZINC_FINGER_C2H2_1"/>
    <property type="match status" value="4"/>
</dbReference>
<dbReference type="AlphaFoldDB" id="A0A6A4X0C5"/>